<comment type="function">
    <text evidence="6">Toxic component of a toxin-antitoxin (TA) system. An RNase.</text>
</comment>
<dbReference type="InterPro" id="IPR022907">
    <property type="entry name" value="VapC_family"/>
</dbReference>
<dbReference type="InterPro" id="IPR029060">
    <property type="entry name" value="PIN-like_dom_sf"/>
</dbReference>
<keyword evidence="3 6" id="KW-0479">Metal-binding</keyword>
<evidence type="ECO:0000256" key="2">
    <source>
        <dbReference type="ARBA" id="ARBA00022722"/>
    </source>
</evidence>
<dbReference type="InterPro" id="IPR051749">
    <property type="entry name" value="PINc/VapC_TA_RNase"/>
</dbReference>
<dbReference type="CDD" id="cd18762">
    <property type="entry name" value="PIN_MtVapC3-like"/>
    <property type="match status" value="1"/>
</dbReference>
<evidence type="ECO:0000256" key="4">
    <source>
        <dbReference type="ARBA" id="ARBA00022801"/>
    </source>
</evidence>
<proteinExistence type="inferred from homology"/>
<keyword evidence="5 6" id="KW-0460">Magnesium</keyword>
<comment type="similarity">
    <text evidence="6">Belongs to the PINc/VapC protein family.</text>
</comment>
<keyword evidence="1 6" id="KW-1277">Toxin-antitoxin system</keyword>
<evidence type="ECO:0000256" key="6">
    <source>
        <dbReference type="HAMAP-Rule" id="MF_00265"/>
    </source>
</evidence>
<keyword evidence="2 6" id="KW-0540">Nuclease</keyword>
<dbReference type="Pfam" id="PF01850">
    <property type="entry name" value="PIN"/>
    <property type="match status" value="1"/>
</dbReference>
<dbReference type="AlphaFoldDB" id="A0AAU8LPZ6"/>
<dbReference type="EC" id="3.1.-.-" evidence="6"/>
<reference evidence="8" key="1">
    <citation type="journal article" date="2024" name="Syst. Appl. Microbiol.">
        <title>First single-strain enrichments of Electrothrix cable bacteria, description of E. aestuarii sp. nov. and E. rattekaaiensis sp. nov., and proposal of a cable bacteria taxonomy following the rules of the SeqCode.</title>
        <authorList>
            <person name="Plum-Jensen L.E."/>
            <person name="Schramm A."/>
            <person name="Marshall I.P.G."/>
        </authorList>
    </citation>
    <scope>NUCLEOTIDE SEQUENCE</scope>
    <source>
        <strain evidence="8">Rat1</strain>
    </source>
</reference>
<sequence length="133" mass="15348">MILADTSVLIDLFKGNDNGAVRVFREIIQQEIPFGITSVIYQEVLQGAKTEKEYDTLKEYLSTQIFYHPKDPLISYAEAAEIYFTCRRKGITIRSTIDCLIAQTALEHQLFLLHNDRDFQLIAQATELQLYEL</sequence>
<dbReference type="Gene3D" id="3.40.50.1010">
    <property type="entry name" value="5'-nuclease"/>
    <property type="match status" value="1"/>
</dbReference>
<protein>
    <recommendedName>
        <fullName evidence="6">Ribonuclease VapC</fullName>
        <shortName evidence="6">RNase VapC</shortName>
        <ecNumber evidence="6">3.1.-.-</ecNumber>
    </recommendedName>
    <alternativeName>
        <fullName evidence="6">Toxin VapC</fullName>
    </alternativeName>
</protein>
<feature type="binding site" evidence="6">
    <location>
        <position position="98"/>
    </location>
    <ligand>
        <name>Mg(2+)</name>
        <dbReference type="ChEBI" id="CHEBI:18420"/>
    </ligand>
</feature>
<dbReference type="InterPro" id="IPR002716">
    <property type="entry name" value="PIN_dom"/>
</dbReference>
<evidence type="ECO:0000256" key="5">
    <source>
        <dbReference type="ARBA" id="ARBA00022842"/>
    </source>
</evidence>
<dbReference type="GO" id="GO:0004540">
    <property type="term" value="F:RNA nuclease activity"/>
    <property type="evidence" value="ECO:0007669"/>
    <property type="project" value="InterPro"/>
</dbReference>
<dbReference type="GO" id="GO:0000287">
    <property type="term" value="F:magnesium ion binding"/>
    <property type="evidence" value="ECO:0007669"/>
    <property type="project" value="UniProtKB-UniRule"/>
</dbReference>
<dbReference type="GO" id="GO:0090729">
    <property type="term" value="F:toxin activity"/>
    <property type="evidence" value="ECO:0007669"/>
    <property type="project" value="UniProtKB-KW"/>
</dbReference>
<keyword evidence="6" id="KW-0800">Toxin</keyword>
<accession>A0AAU8LPZ6</accession>
<evidence type="ECO:0000256" key="1">
    <source>
        <dbReference type="ARBA" id="ARBA00022649"/>
    </source>
</evidence>
<reference evidence="8" key="2">
    <citation type="submission" date="2024-06" db="EMBL/GenBank/DDBJ databases">
        <authorList>
            <person name="Plum-Jensen L.E."/>
            <person name="Schramm A."/>
            <person name="Marshall I.P.G."/>
        </authorList>
    </citation>
    <scope>NUCLEOTIDE SEQUENCE</scope>
    <source>
        <strain evidence="8">Rat1</strain>
    </source>
</reference>
<dbReference type="GO" id="GO:0016787">
    <property type="term" value="F:hydrolase activity"/>
    <property type="evidence" value="ECO:0007669"/>
    <property type="project" value="UniProtKB-KW"/>
</dbReference>
<evidence type="ECO:0000259" key="7">
    <source>
        <dbReference type="Pfam" id="PF01850"/>
    </source>
</evidence>
<dbReference type="PANTHER" id="PTHR42740">
    <property type="entry name" value="RIBONUCLEASE VAPC3"/>
    <property type="match status" value="1"/>
</dbReference>
<feature type="domain" description="PIN" evidence="7">
    <location>
        <begin position="2"/>
        <end position="123"/>
    </location>
</feature>
<dbReference type="SUPFAM" id="SSF88723">
    <property type="entry name" value="PIN domain-like"/>
    <property type="match status" value="1"/>
</dbReference>
<organism evidence="8">
    <name type="scientific">Candidatus Electrothrix aestuarii</name>
    <dbReference type="NCBI Taxonomy" id="3062594"/>
    <lineage>
        <taxon>Bacteria</taxon>
        <taxon>Pseudomonadati</taxon>
        <taxon>Thermodesulfobacteriota</taxon>
        <taxon>Desulfobulbia</taxon>
        <taxon>Desulfobulbales</taxon>
        <taxon>Desulfobulbaceae</taxon>
        <taxon>Candidatus Electrothrix</taxon>
    </lineage>
</organism>
<dbReference type="HAMAP" id="MF_00265">
    <property type="entry name" value="VapC_Nob1"/>
    <property type="match status" value="1"/>
</dbReference>
<keyword evidence="4 6" id="KW-0378">Hydrolase</keyword>
<dbReference type="PANTHER" id="PTHR42740:SF1">
    <property type="entry name" value="RIBONUCLEASE VAPC3"/>
    <property type="match status" value="1"/>
</dbReference>
<feature type="binding site" evidence="6">
    <location>
        <position position="5"/>
    </location>
    <ligand>
        <name>Mg(2+)</name>
        <dbReference type="ChEBI" id="CHEBI:18420"/>
    </ligand>
</feature>
<evidence type="ECO:0000256" key="3">
    <source>
        <dbReference type="ARBA" id="ARBA00022723"/>
    </source>
</evidence>
<evidence type="ECO:0000313" key="8">
    <source>
        <dbReference type="EMBL" id="XCN71341.1"/>
    </source>
</evidence>
<dbReference type="KEGG" id="eaj:Q3M24_13580"/>
<comment type="cofactor">
    <cofactor evidence="6">
        <name>Mg(2+)</name>
        <dbReference type="ChEBI" id="CHEBI:18420"/>
    </cofactor>
</comment>
<dbReference type="EMBL" id="CP159373">
    <property type="protein sequence ID" value="XCN71341.1"/>
    <property type="molecule type" value="Genomic_DNA"/>
</dbReference>
<gene>
    <name evidence="6" type="primary">vapC</name>
    <name evidence="8" type="ORF">Q3M24_13580</name>
</gene>
<name>A0AAU8LPZ6_9BACT</name>